<dbReference type="SUPFAM" id="SSF49899">
    <property type="entry name" value="Concanavalin A-like lectins/glucanases"/>
    <property type="match status" value="1"/>
</dbReference>
<protein>
    <recommendedName>
        <fullName evidence="2">GH16 domain-containing protein</fullName>
    </recommendedName>
</protein>
<comment type="caution">
    <text evidence="3">The sequence shown here is derived from an EMBL/GenBank/DDBJ whole genome shotgun (WGS) entry which is preliminary data.</text>
</comment>
<dbReference type="InterPro" id="IPR000757">
    <property type="entry name" value="Beta-glucanase-like"/>
</dbReference>
<feature type="chain" id="PRO_5046183812" description="GH16 domain-containing protein" evidence="1">
    <location>
        <begin position="19"/>
        <end position="499"/>
    </location>
</feature>
<dbReference type="PROSITE" id="PS51762">
    <property type="entry name" value="GH16_2"/>
    <property type="match status" value="1"/>
</dbReference>
<evidence type="ECO:0000313" key="3">
    <source>
        <dbReference type="EMBL" id="KAK5049292.1"/>
    </source>
</evidence>
<name>A0ABR0IVF7_9EURO</name>
<evidence type="ECO:0000259" key="2">
    <source>
        <dbReference type="PROSITE" id="PS51762"/>
    </source>
</evidence>
<proteinExistence type="predicted"/>
<dbReference type="CDD" id="cd02181">
    <property type="entry name" value="GH16_fungal_Lam16A_glucanase"/>
    <property type="match status" value="1"/>
</dbReference>
<evidence type="ECO:0000256" key="1">
    <source>
        <dbReference type="SAM" id="SignalP"/>
    </source>
</evidence>
<dbReference type="Gene3D" id="2.60.120.200">
    <property type="match status" value="1"/>
</dbReference>
<dbReference type="InterPro" id="IPR013320">
    <property type="entry name" value="ConA-like_dom_sf"/>
</dbReference>
<gene>
    <name evidence="3" type="ORF">LTR69_011077</name>
</gene>
<dbReference type="InterPro" id="IPR050546">
    <property type="entry name" value="Glycosyl_Hydrlase_16"/>
</dbReference>
<accession>A0ABR0IVF7</accession>
<keyword evidence="4" id="KW-1185">Reference proteome</keyword>
<feature type="signal peptide" evidence="1">
    <location>
        <begin position="1"/>
        <end position="18"/>
    </location>
</feature>
<keyword evidence="1" id="KW-0732">Signal</keyword>
<organism evidence="3 4">
    <name type="scientific">Exophiala sideris</name>
    <dbReference type="NCBI Taxonomy" id="1016849"/>
    <lineage>
        <taxon>Eukaryota</taxon>
        <taxon>Fungi</taxon>
        <taxon>Dikarya</taxon>
        <taxon>Ascomycota</taxon>
        <taxon>Pezizomycotina</taxon>
        <taxon>Eurotiomycetes</taxon>
        <taxon>Chaetothyriomycetidae</taxon>
        <taxon>Chaetothyriales</taxon>
        <taxon>Herpotrichiellaceae</taxon>
        <taxon>Exophiala</taxon>
    </lineage>
</organism>
<dbReference type="Proteomes" id="UP001345691">
    <property type="component" value="Unassembled WGS sequence"/>
</dbReference>
<dbReference type="PANTHER" id="PTHR10963:SF24">
    <property type="entry name" value="GLYCOSIDASE C21B10.07-RELATED"/>
    <property type="match status" value="1"/>
</dbReference>
<evidence type="ECO:0000313" key="4">
    <source>
        <dbReference type="Proteomes" id="UP001345691"/>
    </source>
</evidence>
<dbReference type="PANTHER" id="PTHR10963">
    <property type="entry name" value="GLYCOSYL HYDROLASE-RELATED"/>
    <property type="match status" value="1"/>
</dbReference>
<feature type="domain" description="GH16" evidence="2">
    <location>
        <begin position="13"/>
        <end position="279"/>
    </location>
</feature>
<dbReference type="EMBL" id="JAVRRF010000045">
    <property type="protein sequence ID" value="KAK5049292.1"/>
    <property type="molecule type" value="Genomic_DNA"/>
</dbReference>
<dbReference type="Pfam" id="PF26113">
    <property type="entry name" value="GH16_XgeA"/>
    <property type="match status" value="1"/>
</dbReference>
<sequence>MLSSTLFALAGLVSFSTAGYVLEDDYSGDSFFSMFDFFTGADPTNGYVNYVDQSTAQSDGLISSNGSAIYMGVDHTNVASGSGRSSVRLTSTKSYTHGLIILDLEHMPGGICGTWPAFWTVGPNWPNSGEIDIIEGVNSQVGDSMALHTGSGCSITNNGDFSGSITTPNCDVDASGQATNAGCQVLTSAADTYGIVFNKDQGGVYATEWTSSAITIWFFPRSSIPADISSGSPNPSGWGTPLSQFQGGCDIDNFFEDHQIVFDTTFCGDWAGNVWTTDPTCSSKAATCQDFVQNNPSAFADAYWSVNSLKVYQTNGASNTTSSANPHSSAAATATVPVSVSGGGSSAWSFGASSAATASAVPTSGFSRGGNGRKTRTFGSAADALIATATSAVEAVASNANDLVAEATVTATATVSVTGTGSSAAEITPATTVVAETDDSGGDVKTHFVTVTAMTYEEVTHDEKKRAPPTQDLEKVKRQMQSHRHLRRHLFRHRGSMEE</sequence>
<reference evidence="3 4" key="1">
    <citation type="submission" date="2023-08" db="EMBL/GenBank/DDBJ databases">
        <title>Black Yeasts Isolated from many extreme environments.</title>
        <authorList>
            <person name="Coleine C."/>
            <person name="Stajich J.E."/>
            <person name="Selbmann L."/>
        </authorList>
    </citation>
    <scope>NUCLEOTIDE SEQUENCE [LARGE SCALE GENOMIC DNA]</scope>
    <source>
        <strain evidence="3 4">CCFEE 6328</strain>
    </source>
</reference>